<gene>
    <name evidence="2" type="primary">PKHD1_4</name>
    <name evidence="2" type="ORF">P7K49_008109</name>
</gene>
<proteinExistence type="predicted"/>
<dbReference type="PANTHER" id="PTHR46769:SF1">
    <property type="entry name" value="FIBROCYSTIN"/>
    <property type="match status" value="1"/>
</dbReference>
<dbReference type="InterPro" id="IPR052387">
    <property type="entry name" value="Fibrocystin"/>
</dbReference>
<reference evidence="2 3" key="1">
    <citation type="submission" date="2023-05" db="EMBL/GenBank/DDBJ databases">
        <title>B98-5 Cell Line De Novo Hybrid Assembly: An Optical Mapping Approach.</title>
        <authorList>
            <person name="Kananen K."/>
            <person name="Auerbach J.A."/>
            <person name="Kautto E."/>
            <person name="Blachly J.S."/>
        </authorList>
    </citation>
    <scope>NUCLEOTIDE SEQUENCE [LARGE SCALE GENOMIC DNA]</scope>
    <source>
        <strain evidence="2">B95-8</strain>
        <tissue evidence="2">Cell line</tissue>
    </source>
</reference>
<dbReference type="Proteomes" id="UP001266305">
    <property type="component" value="Unassembled WGS sequence"/>
</dbReference>
<sequence length="186" mass="20699">SLPKVIVTHLRATAHARDTVLALEDAVDWHPGDEVVIISGTSVEGAKLMEEIVIVETVQDTDLYLKSPLRYSHNFTENWVAGEHYILKATVALLSRSITIQGNLTNEREKLLVSCQEANAPEGRLQHCLYSMSEKTLGSRDMGARVIIQSFPEEPSQVQLEGVQFRVLGQAFHKHLSSLILVGIMR</sequence>
<feature type="non-terminal residue" evidence="2">
    <location>
        <position position="186"/>
    </location>
</feature>
<feature type="non-terminal residue" evidence="2">
    <location>
        <position position="1"/>
    </location>
</feature>
<organism evidence="2 3">
    <name type="scientific">Saguinus oedipus</name>
    <name type="common">Cotton-top tamarin</name>
    <name type="synonym">Oedipomidas oedipus</name>
    <dbReference type="NCBI Taxonomy" id="9490"/>
    <lineage>
        <taxon>Eukaryota</taxon>
        <taxon>Metazoa</taxon>
        <taxon>Chordata</taxon>
        <taxon>Craniata</taxon>
        <taxon>Vertebrata</taxon>
        <taxon>Euteleostomi</taxon>
        <taxon>Mammalia</taxon>
        <taxon>Eutheria</taxon>
        <taxon>Euarchontoglires</taxon>
        <taxon>Primates</taxon>
        <taxon>Haplorrhini</taxon>
        <taxon>Platyrrhini</taxon>
        <taxon>Cebidae</taxon>
        <taxon>Callitrichinae</taxon>
        <taxon>Saguinus</taxon>
    </lineage>
</organism>
<evidence type="ECO:0000256" key="1">
    <source>
        <dbReference type="ARBA" id="ARBA00022729"/>
    </source>
</evidence>
<accession>A0ABQ9VZ56</accession>
<evidence type="ECO:0000313" key="2">
    <source>
        <dbReference type="EMBL" id="KAK2113843.1"/>
    </source>
</evidence>
<keyword evidence="3" id="KW-1185">Reference proteome</keyword>
<dbReference type="PANTHER" id="PTHR46769">
    <property type="entry name" value="POLYCYSTIC KIDNEY AND HEPATIC DISEASE 1 (AUTOSOMAL RECESSIVE)-LIKE 1"/>
    <property type="match status" value="1"/>
</dbReference>
<dbReference type="EMBL" id="JASSZA010000004">
    <property type="protein sequence ID" value="KAK2113843.1"/>
    <property type="molecule type" value="Genomic_DNA"/>
</dbReference>
<evidence type="ECO:0000313" key="3">
    <source>
        <dbReference type="Proteomes" id="UP001266305"/>
    </source>
</evidence>
<name>A0ABQ9VZ56_SAGOE</name>
<comment type="caution">
    <text evidence="2">The sequence shown here is derived from an EMBL/GenBank/DDBJ whole genome shotgun (WGS) entry which is preliminary data.</text>
</comment>
<keyword evidence="1" id="KW-0732">Signal</keyword>
<protein>
    <submittedName>
        <fullName evidence="2">Fibrocystin</fullName>
    </submittedName>
</protein>